<dbReference type="GO" id="GO:0016301">
    <property type="term" value="F:kinase activity"/>
    <property type="evidence" value="ECO:0007669"/>
    <property type="project" value="UniProtKB-KW"/>
</dbReference>
<evidence type="ECO:0000313" key="2">
    <source>
        <dbReference type="EMBL" id="MCC9272962.1"/>
    </source>
</evidence>
<reference evidence="2" key="2">
    <citation type="submission" date="2021-11" db="EMBL/GenBank/DDBJ databases">
        <authorList>
            <person name="Gilroy R."/>
        </authorList>
    </citation>
    <scope>NUCLEOTIDE SEQUENCE</scope>
    <source>
        <strain evidence="2">150</strain>
    </source>
</reference>
<proteinExistence type="predicted"/>
<protein>
    <submittedName>
        <fullName evidence="2">CotH kinase family protein</fullName>
    </submittedName>
</protein>
<dbReference type="PANTHER" id="PTHR40050:SF1">
    <property type="entry name" value="INNER SPORE COAT PROTEIN H"/>
    <property type="match status" value="1"/>
</dbReference>
<dbReference type="Proteomes" id="UP000813384">
    <property type="component" value="Unassembled WGS sequence"/>
</dbReference>
<dbReference type="Pfam" id="PF08757">
    <property type="entry name" value="CotH"/>
    <property type="match status" value="1"/>
</dbReference>
<reference evidence="2" key="1">
    <citation type="journal article" date="2021" name="PeerJ">
        <title>Extensive microbial diversity within the chicken gut microbiome revealed by metagenomics and culture.</title>
        <authorList>
            <person name="Gilroy R."/>
            <person name="Ravi A."/>
            <person name="Getino M."/>
            <person name="Pursley I."/>
            <person name="Horton D.L."/>
            <person name="Alikhan N.F."/>
            <person name="Baker D."/>
            <person name="Gharbi K."/>
            <person name="Hall N."/>
            <person name="Watson M."/>
            <person name="Adriaenssens E.M."/>
            <person name="Foster-Nyarko E."/>
            <person name="Jarju S."/>
            <person name="Secka A."/>
            <person name="Antonio M."/>
            <person name="Oren A."/>
            <person name="Chaudhuri R.R."/>
            <person name="La Ragione R."/>
            <person name="Hildebrand F."/>
            <person name="Pallen M.J."/>
        </authorList>
    </citation>
    <scope>NUCLEOTIDE SEQUENCE</scope>
    <source>
        <strain evidence="2">150</strain>
    </source>
</reference>
<gene>
    <name evidence="2" type="ORF">K8V42_01575</name>
</gene>
<keyword evidence="2" id="KW-0808">Transferase</keyword>
<evidence type="ECO:0000256" key="1">
    <source>
        <dbReference type="SAM" id="MobiDB-lite"/>
    </source>
</evidence>
<dbReference type="EMBL" id="JAJJVO010000026">
    <property type="protein sequence ID" value="MCC9272962.1"/>
    <property type="molecule type" value="Genomic_DNA"/>
</dbReference>
<name>A0A9E3ZTK0_9ENTE</name>
<keyword evidence="2" id="KW-0418">Kinase</keyword>
<dbReference type="InterPro" id="IPR014867">
    <property type="entry name" value="Spore_coat_CotH_CotH2/3/7"/>
</dbReference>
<evidence type="ECO:0000313" key="3">
    <source>
        <dbReference type="Proteomes" id="UP000813384"/>
    </source>
</evidence>
<feature type="region of interest" description="Disordered" evidence="1">
    <location>
        <begin position="229"/>
        <end position="257"/>
    </location>
</feature>
<feature type="compositionally biased region" description="Polar residues" evidence="1">
    <location>
        <begin position="229"/>
        <end position="239"/>
    </location>
</feature>
<feature type="non-terminal residue" evidence="2">
    <location>
        <position position="1"/>
    </location>
</feature>
<dbReference type="PANTHER" id="PTHR40050">
    <property type="entry name" value="INNER SPORE COAT PROTEIN H"/>
    <property type="match status" value="1"/>
</dbReference>
<sequence>STDEEFAENLSNYLDVEAFAAYLVMQDLVGNDDDIDGPGNNSYLYYDFNTQKMTVVAWDQNLSFGGFGDQGGGMKGNRPFGDEEGNERPELPVGEDGEVVLPDGQTMDDFTFPEGQEPGMMTPPEGAFEDGQEMPTMPEGELPDFEANGGFGGGMMGLNNNILVTRFLANETFSQLVETKKTEATATVIESQFAATTLAHFQDLLRSEAADLIDEETITSEGEAITQFLTGTNTVNPSGDKQEEAKTGDTTESTTTP</sequence>
<feature type="region of interest" description="Disordered" evidence="1">
    <location>
        <begin position="69"/>
        <end position="95"/>
    </location>
</feature>
<comment type="caution">
    <text evidence="2">The sequence shown here is derived from an EMBL/GenBank/DDBJ whole genome shotgun (WGS) entry which is preliminary data.</text>
</comment>
<dbReference type="AlphaFoldDB" id="A0A9E3ZTK0"/>
<accession>A0A9E3ZTK0</accession>
<feature type="compositionally biased region" description="Basic and acidic residues" evidence="1">
    <location>
        <begin position="240"/>
        <end position="249"/>
    </location>
</feature>
<organism evidence="2 3">
    <name type="scientific">Enterococcus aquimarinus</name>
    <dbReference type="NCBI Taxonomy" id="328396"/>
    <lineage>
        <taxon>Bacteria</taxon>
        <taxon>Bacillati</taxon>
        <taxon>Bacillota</taxon>
        <taxon>Bacilli</taxon>
        <taxon>Lactobacillales</taxon>
        <taxon>Enterococcaceae</taxon>
        <taxon>Enterococcus</taxon>
    </lineage>
</organism>